<feature type="non-terminal residue" evidence="2">
    <location>
        <position position="1"/>
    </location>
</feature>
<evidence type="ECO:0000313" key="2">
    <source>
        <dbReference type="EMBL" id="PNI55381.1"/>
    </source>
</evidence>
<reference evidence="2 3" key="1">
    <citation type="submission" date="2017-12" db="EMBL/GenBank/DDBJ databases">
        <title>High-resolution comparative analysis of great ape genomes.</title>
        <authorList>
            <person name="Pollen A."/>
            <person name="Hastie A."/>
            <person name="Hormozdiari F."/>
            <person name="Dougherty M."/>
            <person name="Liu R."/>
            <person name="Chaisson M."/>
            <person name="Hoppe E."/>
            <person name="Hill C."/>
            <person name="Pang A."/>
            <person name="Hillier L."/>
            <person name="Baker C."/>
            <person name="Armstrong J."/>
            <person name="Shendure J."/>
            <person name="Paten B."/>
            <person name="Wilson R."/>
            <person name="Chao H."/>
            <person name="Schneider V."/>
            <person name="Ventura M."/>
            <person name="Kronenberg Z."/>
            <person name="Murali S."/>
            <person name="Gordon D."/>
            <person name="Cantsilieris S."/>
            <person name="Munson K."/>
            <person name="Nelson B."/>
            <person name="Raja A."/>
            <person name="Underwood J."/>
            <person name="Diekhans M."/>
            <person name="Fiddes I."/>
            <person name="Haussler D."/>
            <person name="Eichler E."/>
        </authorList>
    </citation>
    <scope>NUCLEOTIDE SEQUENCE [LARGE SCALE GENOMIC DNA]</scope>
    <source>
        <strain evidence="2">Yerkes chimp pedigree #C0471</strain>
    </source>
</reference>
<gene>
    <name evidence="2" type="ORF">CK820_G0022680</name>
</gene>
<evidence type="ECO:0000256" key="1">
    <source>
        <dbReference type="SAM" id="Phobius"/>
    </source>
</evidence>
<keyword evidence="1" id="KW-0472">Membrane</keyword>
<dbReference type="AlphaFoldDB" id="A0A2J8M783"/>
<accession>A0A2J8M783</accession>
<sequence length="44" mass="5064">ILMASVFMVCLALLGCFALLWCVYKKTKYAFSPRNSLPQHLKEE</sequence>
<feature type="transmembrane region" description="Helical" evidence="1">
    <location>
        <begin position="6"/>
        <end position="24"/>
    </location>
</feature>
<protein>
    <submittedName>
        <fullName evidence="2">IL10RB isoform 6</fullName>
    </submittedName>
</protein>
<keyword evidence="1" id="KW-0812">Transmembrane</keyword>
<dbReference type="EMBL" id="NBAG03000265">
    <property type="protein sequence ID" value="PNI55381.1"/>
    <property type="molecule type" value="Genomic_DNA"/>
</dbReference>
<keyword evidence="1" id="KW-1133">Transmembrane helix</keyword>
<proteinExistence type="predicted"/>
<comment type="caution">
    <text evidence="2">The sequence shown here is derived from an EMBL/GenBank/DDBJ whole genome shotgun (WGS) entry which is preliminary data.</text>
</comment>
<dbReference type="SMR" id="A0A2J8M783"/>
<name>A0A2J8M783_PANTR</name>
<evidence type="ECO:0000313" key="3">
    <source>
        <dbReference type="Proteomes" id="UP000236370"/>
    </source>
</evidence>
<organism evidence="2 3">
    <name type="scientific">Pan troglodytes</name>
    <name type="common">Chimpanzee</name>
    <dbReference type="NCBI Taxonomy" id="9598"/>
    <lineage>
        <taxon>Eukaryota</taxon>
        <taxon>Metazoa</taxon>
        <taxon>Chordata</taxon>
        <taxon>Craniata</taxon>
        <taxon>Vertebrata</taxon>
        <taxon>Euteleostomi</taxon>
        <taxon>Mammalia</taxon>
        <taxon>Eutheria</taxon>
        <taxon>Euarchontoglires</taxon>
        <taxon>Primates</taxon>
        <taxon>Haplorrhini</taxon>
        <taxon>Catarrhini</taxon>
        <taxon>Hominidae</taxon>
        <taxon>Pan</taxon>
    </lineage>
</organism>
<dbReference type="Proteomes" id="UP000236370">
    <property type="component" value="Unassembled WGS sequence"/>
</dbReference>